<accession>A0AAV1S507</accession>
<comment type="caution">
    <text evidence="2">The sequence shown here is derived from an EMBL/GenBank/DDBJ whole genome shotgun (WGS) entry which is preliminary data.</text>
</comment>
<evidence type="ECO:0000256" key="1">
    <source>
        <dbReference type="SAM" id="MobiDB-lite"/>
    </source>
</evidence>
<keyword evidence="3" id="KW-1185">Reference proteome</keyword>
<protein>
    <submittedName>
        <fullName evidence="2">Uncharacterized protein</fullName>
    </submittedName>
</protein>
<dbReference type="AlphaFoldDB" id="A0AAV1S507"/>
<organism evidence="2 3">
    <name type="scientific">Dovyalis caffra</name>
    <dbReference type="NCBI Taxonomy" id="77055"/>
    <lineage>
        <taxon>Eukaryota</taxon>
        <taxon>Viridiplantae</taxon>
        <taxon>Streptophyta</taxon>
        <taxon>Embryophyta</taxon>
        <taxon>Tracheophyta</taxon>
        <taxon>Spermatophyta</taxon>
        <taxon>Magnoliopsida</taxon>
        <taxon>eudicotyledons</taxon>
        <taxon>Gunneridae</taxon>
        <taxon>Pentapetalae</taxon>
        <taxon>rosids</taxon>
        <taxon>fabids</taxon>
        <taxon>Malpighiales</taxon>
        <taxon>Salicaceae</taxon>
        <taxon>Flacourtieae</taxon>
        <taxon>Dovyalis</taxon>
    </lineage>
</organism>
<dbReference type="EMBL" id="CAWUPB010001173">
    <property type="protein sequence ID" value="CAK7346496.1"/>
    <property type="molecule type" value="Genomic_DNA"/>
</dbReference>
<name>A0AAV1S507_9ROSI</name>
<reference evidence="2 3" key="1">
    <citation type="submission" date="2024-01" db="EMBL/GenBank/DDBJ databases">
        <authorList>
            <person name="Waweru B."/>
        </authorList>
    </citation>
    <scope>NUCLEOTIDE SEQUENCE [LARGE SCALE GENOMIC DNA]</scope>
</reference>
<feature type="region of interest" description="Disordered" evidence="1">
    <location>
        <begin position="123"/>
        <end position="144"/>
    </location>
</feature>
<gene>
    <name evidence="2" type="ORF">DCAF_LOCUS19173</name>
</gene>
<sequence length="175" mass="20178">MDIFPFRICIQTEREPPGVSDIRLGNNLHLALLQVPGPVLRVSLKRRRVIGGLWVSTMFSFQPDNFELFWFCGRLDKFRCCGRYLPSLSLLSAPPRWPSTIASVAAAPNCSVFVGIQQSKWPGNDGVRNDTSATRQNSSHHHPRKHLEIKFFQESKRKEKWWALYLKNEKLTQND</sequence>
<dbReference type="Proteomes" id="UP001314170">
    <property type="component" value="Unassembled WGS sequence"/>
</dbReference>
<evidence type="ECO:0000313" key="2">
    <source>
        <dbReference type="EMBL" id="CAK7346496.1"/>
    </source>
</evidence>
<evidence type="ECO:0000313" key="3">
    <source>
        <dbReference type="Proteomes" id="UP001314170"/>
    </source>
</evidence>
<proteinExistence type="predicted"/>